<accession>A0A4R2QST1</accession>
<proteinExistence type="predicted"/>
<feature type="domain" description="Mycothiol-dependent maleylpyruvate isomerase metal-binding" evidence="2">
    <location>
        <begin position="8"/>
        <end position="127"/>
    </location>
</feature>
<dbReference type="Pfam" id="PF11716">
    <property type="entry name" value="MDMPI_N"/>
    <property type="match status" value="1"/>
</dbReference>
<dbReference type="OrthoDB" id="3671213at2"/>
<evidence type="ECO:0000259" key="1">
    <source>
        <dbReference type="Pfam" id="PF07398"/>
    </source>
</evidence>
<dbReference type="RefSeq" id="WP_132877424.1">
    <property type="nucleotide sequence ID" value="NZ_SLXQ01000005.1"/>
</dbReference>
<protein>
    <submittedName>
        <fullName evidence="3">Uncharacterized protein (TIGR03083 family)</fullName>
    </submittedName>
</protein>
<dbReference type="InterPro" id="IPR034660">
    <property type="entry name" value="DinB/YfiT-like"/>
</dbReference>
<gene>
    <name evidence="3" type="ORF">EV191_10523</name>
</gene>
<dbReference type="GO" id="GO:0005886">
    <property type="term" value="C:plasma membrane"/>
    <property type="evidence" value="ECO:0007669"/>
    <property type="project" value="TreeGrafter"/>
</dbReference>
<dbReference type="Proteomes" id="UP000294911">
    <property type="component" value="Unassembled WGS sequence"/>
</dbReference>
<evidence type="ECO:0000259" key="2">
    <source>
        <dbReference type="Pfam" id="PF11716"/>
    </source>
</evidence>
<reference evidence="3 4" key="1">
    <citation type="submission" date="2019-03" db="EMBL/GenBank/DDBJ databases">
        <title>Genomic Encyclopedia of Type Strains, Phase IV (KMG-IV): sequencing the most valuable type-strain genomes for metagenomic binning, comparative biology and taxonomic classification.</title>
        <authorList>
            <person name="Goeker M."/>
        </authorList>
    </citation>
    <scope>NUCLEOTIDE SEQUENCE [LARGE SCALE GENOMIC DNA]</scope>
    <source>
        <strain evidence="3 4">DSM 45765</strain>
    </source>
</reference>
<dbReference type="NCBIfam" id="TIGR03083">
    <property type="entry name" value="maleylpyruvate isomerase family mycothiol-dependent enzyme"/>
    <property type="match status" value="1"/>
</dbReference>
<dbReference type="SUPFAM" id="SSF109854">
    <property type="entry name" value="DinB/YfiT-like putative metalloenzymes"/>
    <property type="match status" value="1"/>
</dbReference>
<feature type="domain" description="MDMPI C-terminal" evidence="1">
    <location>
        <begin position="148"/>
        <end position="234"/>
    </location>
</feature>
<dbReference type="InterPro" id="IPR024344">
    <property type="entry name" value="MDMPI_metal-binding"/>
</dbReference>
<dbReference type="InterPro" id="IPR017517">
    <property type="entry name" value="Maleyloyr_isom"/>
</dbReference>
<organism evidence="3 4">
    <name type="scientific">Tamaricihabitans halophyticus</name>
    <dbReference type="NCBI Taxonomy" id="1262583"/>
    <lineage>
        <taxon>Bacteria</taxon>
        <taxon>Bacillati</taxon>
        <taxon>Actinomycetota</taxon>
        <taxon>Actinomycetes</taxon>
        <taxon>Pseudonocardiales</taxon>
        <taxon>Pseudonocardiaceae</taxon>
        <taxon>Tamaricihabitans</taxon>
    </lineage>
</organism>
<dbReference type="InterPro" id="IPR010872">
    <property type="entry name" value="MDMPI_C-term_domain"/>
</dbReference>
<evidence type="ECO:0000313" key="3">
    <source>
        <dbReference type="EMBL" id="TCP52962.1"/>
    </source>
</evidence>
<keyword evidence="4" id="KW-1185">Reference proteome</keyword>
<evidence type="ECO:0000313" key="4">
    <source>
        <dbReference type="Proteomes" id="UP000294911"/>
    </source>
</evidence>
<dbReference type="EMBL" id="SLXQ01000005">
    <property type="protein sequence ID" value="TCP52962.1"/>
    <property type="molecule type" value="Genomic_DNA"/>
</dbReference>
<name>A0A4R2QST1_9PSEU</name>
<dbReference type="PANTHER" id="PTHR40758:SF1">
    <property type="entry name" value="CONSERVED PROTEIN"/>
    <property type="match status" value="1"/>
</dbReference>
<comment type="caution">
    <text evidence="3">The sequence shown here is derived from an EMBL/GenBank/DDBJ whole genome shotgun (WGS) entry which is preliminary data.</text>
</comment>
<dbReference type="GO" id="GO:0046872">
    <property type="term" value="F:metal ion binding"/>
    <property type="evidence" value="ECO:0007669"/>
    <property type="project" value="InterPro"/>
</dbReference>
<dbReference type="PANTHER" id="PTHR40758">
    <property type="entry name" value="CONSERVED PROTEIN"/>
    <property type="match status" value="1"/>
</dbReference>
<dbReference type="AlphaFoldDB" id="A0A4R2QST1"/>
<dbReference type="Pfam" id="PF07398">
    <property type="entry name" value="MDMPI_C"/>
    <property type="match status" value="1"/>
</dbReference>
<sequence length="248" mass="26057">MEHRQFLGAIREHCAGLRAAAIAAGPGAPVPTCPRWTVSRLVQHLARVQDWVVGAVEYPAGPVPEAATAPGEWGELLDWWDDRLARMLDALAEPTNPAWFPFASYAPTAAGWARRQAHEAAIHRLDAEHAARGSAEPGEAPAILVGPEFALDGVEELLGFLLPDTADWSGSTASGSVLVHATDAGKAWLVRLIAGQPLELDRLAGGPAAHPDATVAGSADAIYRALWGRPSTALRSGNTALLNAMSAP</sequence>